<keyword evidence="4 8" id="KW-0460">Magnesium</keyword>
<dbReference type="PROSITE" id="PS00710">
    <property type="entry name" value="PGM_PMM"/>
    <property type="match status" value="1"/>
</dbReference>
<dbReference type="Pfam" id="PF00408">
    <property type="entry name" value="PGM_PMM_IV"/>
    <property type="match status" value="1"/>
</dbReference>
<evidence type="ECO:0000313" key="16">
    <source>
        <dbReference type="Proteomes" id="UP000003635"/>
    </source>
</evidence>
<keyword evidence="16" id="KW-1185">Reference proteome</keyword>
<comment type="PTM">
    <text evidence="8">Activated by phosphorylation.</text>
</comment>
<dbReference type="SUPFAM" id="SSF55957">
    <property type="entry name" value="Phosphoglucomutase, C-terminal domain"/>
    <property type="match status" value="1"/>
</dbReference>
<keyword evidence="5 8" id="KW-0413">Isomerase</keyword>
<dbReference type="InterPro" id="IPR016066">
    <property type="entry name" value="A-D-PHexomutase_CS"/>
</dbReference>
<dbReference type="FunFam" id="3.40.120.10:FF:000002">
    <property type="entry name" value="Phosphoglucosamine mutase"/>
    <property type="match status" value="1"/>
</dbReference>
<evidence type="ECO:0000259" key="11">
    <source>
        <dbReference type="Pfam" id="PF00408"/>
    </source>
</evidence>
<feature type="binding site" description="via phosphate group" evidence="8">
    <location>
        <position position="102"/>
    </location>
    <ligand>
        <name>Mg(2+)</name>
        <dbReference type="ChEBI" id="CHEBI:18420"/>
    </ligand>
</feature>
<feature type="domain" description="Alpha-D-phosphohexomutase alpha/beta/alpha" evidence="13">
    <location>
        <begin position="158"/>
        <end position="254"/>
    </location>
</feature>
<dbReference type="RefSeq" id="WP_007255003.1">
    <property type="nucleotide sequence ID" value="NZ_CH724107.1"/>
</dbReference>
<reference evidence="15 16" key="1">
    <citation type="journal article" date="2010" name="J. Bacteriol.">
        <title>Genome sequences of Oceanicola granulosus HTCC2516(T) and Oceanicola batsensis HTCC2597(TDelta).</title>
        <authorList>
            <person name="Thrash J.C."/>
            <person name="Cho J.C."/>
            <person name="Vergin K.L."/>
            <person name="Giovannoni S.J."/>
        </authorList>
    </citation>
    <scope>NUCLEOTIDE SEQUENCE [LARGE SCALE GENOMIC DNA]</scope>
    <source>
        <strain evidence="16">ATCC BAA-861 / DSM 15982 / KCTC 12143 / HTCC2516</strain>
    </source>
</reference>
<dbReference type="AlphaFoldDB" id="Q2CBF6"/>
<evidence type="ECO:0000256" key="1">
    <source>
        <dbReference type="ARBA" id="ARBA00010231"/>
    </source>
</evidence>
<evidence type="ECO:0000259" key="13">
    <source>
        <dbReference type="Pfam" id="PF02879"/>
    </source>
</evidence>
<dbReference type="STRING" id="314256.OG2516_07390"/>
<evidence type="ECO:0000313" key="15">
    <source>
        <dbReference type="EMBL" id="EAR50007.1"/>
    </source>
</evidence>
<dbReference type="HOGENOM" id="CLU_016950_7_0_5"/>
<dbReference type="PRINTS" id="PR00509">
    <property type="entry name" value="PGMPMM"/>
</dbReference>
<dbReference type="GO" id="GO:0004615">
    <property type="term" value="F:phosphomannomutase activity"/>
    <property type="evidence" value="ECO:0007669"/>
    <property type="project" value="TreeGrafter"/>
</dbReference>
<gene>
    <name evidence="8" type="primary">glmM</name>
    <name evidence="15" type="ORF">OG2516_07390</name>
</gene>
<evidence type="ECO:0000256" key="3">
    <source>
        <dbReference type="ARBA" id="ARBA00022723"/>
    </source>
</evidence>
<dbReference type="HAMAP" id="MF_01554_B">
    <property type="entry name" value="GlmM_B"/>
    <property type="match status" value="1"/>
</dbReference>
<comment type="function">
    <text evidence="8 10">Catalyzes the conversion of glucosamine-6-phosphate to glucosamine-1-phosphate.</text>
</comment>
<dbReference type="PANTHER" id="PTHR42946">
    <property type="entry name" value="PHOSPHOHEXOSE MUTASE"/>
    <property type="match status" value="1"/>
</dbReference>
<dbReference type="GO" id="GO:0006048">
    <property type="term" value="P:UDP-N-acetylglucosamine biosynthetic process"/>
    <property type="evidence" value="ECO:0007669"/>
    <property type="project" value="TreeGrafter"/>
</dbReference>
<dbReference type="FunFam" id="3.40.120.10:FF:000001">
    <property type="entry name" value="Phosphoglucosamine mutase"/>
    <property type="match status" value="1"/>
</dbReference>
<dbReference type="InterPro" id="IPR005844">
    <property type="entry name" value="A-D-PHexomutase_a/b/a-I"/>
</dbReference>
<dbReference type="EC" id="5.4.2.10" evidence="6 8"/>
<dbReference type="InterPro" id="IPR005846">
    <property type="entry name" value="A-D-PHexomutase_a/b/a-III"/>
</dbReference>
<dbReference type="InterPro" id="IPR050060">
    <property type="entry name" value="Phosphoglucosamine_mutase"/>
</dbReference>
<comment type="similarity">
    <text evidence="1 8 9">Belongs to the phosphohexose mutase family.</text>
</comment>
<dbReference type="Gene3D" id="3.40.120.10">
    <property type="entry name" value="Alpha-D-Glucose-1,6-Bisphosphate, subunit A, domain 3"/>
    <property type="match status" value="3"/>
</dbReference>
<dbReference type="Pfam" id="PF02879">
    <property type="entry name" value="PGM_PMM_II"/>
    <property type="match status" value="1"/>
</dbReference>
<evidence type="ECO:0000256" key="8">
    <source>
        <dbReference type="HAMAP-Rule" id="MF_01554"/>
    </source>
</evidence>
<dbReference type="NCBIfam" id="TIGR01455">
    <property type="entry name" value="glmM"/>
    <property type="match status" value="1"/>
</dbReference>
<evidence type="ECO:0000256" key="6">
    <source>
        <dbReference type="ARBA" id="ARBA00066330"/>
    </source>
</evidence>
<feature type="active site" description="Phosphoserine intermediate" evidence="8">
    <location>
        <position position="102"/>
    </location>
</feature>
<dbReference type="GO" id="GO:0005975">
    <property type="term" value="P:carbohydrate metabolic process"/>
    <property type="evidence" value="ECO:0007669"/>
    <property type="project" value="InterPro"/>
</dbReference>
<evidence type="ECO:0000256" key="5">
    <source>
        <dbReference type="ARBA" id="ARBA00023235"/>
    </source>
</evidence>
<feature type="domain" description="Alpha-D-phosphohexomutase C-terminal" evidence="11">
    <location>
        <begin position="376"/>
        <end position="439"/>
    </location>
</feature>
<evidence type="ECO:0000259" key="12">
    <source>
        <dbReference type="Pfam" id="PF02878"/>
    </source>
</evidence>
<dbReference type="InterPro" id="IPR005845">
    <property type="entry name" value="A-D-PHexomutase_a/b/a-II"/>
</dbReference>
<feature type="modified residue" description="Phosphoserine" evidence="8">
    <location>
        <position position="102"/>
    </location>
</feature>
<dbReference type="FunFam" id="3.30.310.50:FF:000001">
    <property type="entry name" value="Phosphoglucosamine mutase"/>
    <property type="match status" value="1"/>
</dbReference>
<dbReference type="InterPro" id="IPR005843">
    <property type="entry name" value="A-D-PHexomutase_C"/>
</dbReference>
<comment type="catalytic activity">
    <reaction evidence="8 10">
        <text>alpha-D-glucosamine 1-phosphate = D-glucosamine 6-phosphate</text>
        <dbReference type="Rhea" id="RHEA:23424"/>
        <dbReference type="ChEBI" id="CHEBI:58516"/>
        <dbReference type="ChEBI" id="CHEBI:58725"/>
        <dbReference type="EC" id="5.4.2.10"/>
    </reaction>
</comment>
<evidence type="ECO:0000256" key="2">
    <source>
        <dbReference type="ARBA" id="ARBA00022553"/>
    </source>
</evidence>
<evidence type="ECO:0000256" key="4">
    <source>
        <dbReference type="ARBA" id="ARBA00022842"/>
    </source>
</evidence>
<dbReference type="PANTHER" id="PTHR42946:SF1">
    <property type="entry name" value="PHOSPHOGLUCOMUTASE (ALPHA-D-GLUCOSE-1,6-BISPHOSPHATE-DEPENDENT)"/>
    <property type="match status" value="1"/>
</dbReference>
<evidence type="ECO:0000256" key="9">
    <source>
        <dbReference type="RuleBase" id="RU004326"/>
    </source>
</evidence>
<dbReference type="EMBL" id="AAOT01000039">
    <property type="protein sequence ID" value="EAR50007.1"/>
    <property type="molecule type" value="Genomic_DNA"/>
</dbReference>
<comment type="cofactor">
    <cofactor evidence="8">
        <name>Mg(2+)</name>
        <dbReference type="ChEBI" id="CHEBI:18420"/>
    </cofactor>
    <text evidence="8">Binds 1 Mg(2+) ion per subunit.</text>
</comment>
<feature type="domain" description="Alpha-D-phosphohexomutase alpha/beta/alpha" evidence="14">
    <location>
        <begin position="258"/>
        <end position="366"/>
    </location>
</feature>
<dbReference type="GO" id="GO:0009252">
    <property type="term" value="P:peptidoglycan biosynthetic process"/>
    <property type="evidence" value="ECO:0007669"/>
    <property type="project" value="UniProtKB-ARBA"/>
</dbReference>
<dbReference type="InterPro" id="IPR036900">
    <property type="entry name" value="A-D-PHexomutase_C_sf"/>
</dbReference>
<evidence type="ECO:0000256" key="7">
    <source>
        <dbReference type="ARBA" id="ARBA00068193"/>
    </source>
</evidence>
<feature type="binding site" evidence="8">
    <location>
        <position position="245"/>
    </location>
    <ligand>
        <name>Mg(2+)</name>
        <dbReference type="ChEBI" id="CHEBI:18420"/>
    </ligand>
</feature>
<dbReference type="InterPro" id="IPR005841">
    <property type="entry name" value="Alpha-D-phosphohexomutase_SF"/>
</dbReference>
<dbReference type="InterPro" id="IPR006352">
    <property type="entry name" value="GlmM_bact"/>
</dbReference>
<proteinExistence type="inferred from homology"/>
<name>Q2CBF6_OCEGH</name>
<feature type="domain" description="Alpha-D-phosphohexomutase alpha/beta/alpha" evidence="12">
    <location>
        <begin position="3"/>
        <end position="135"/>
    </location>
</feature>
<feature type="binding site" evidence="8">
    <location>
        <position position="243"/>
    </location>
    <ligand>
        <name>Mg(2+)</name>
        <dbReference type="ChEBI" id="CHEBI:18420"/>
    </ligand>
</feature>
<dbReference type="GO" id="GO:0000287">
    <property type="term" value="F:magnesium ion binding"/>
    <property type="evidence" value="ECO:0007669"/>
    <property type="project" value="UniProtKB-UniRule"/>
</dbReference>
<keyword evidence="2 8" id="KW-0597">Phosphoprotein</keyword>
<evidence type="ECO:0000259" key="14">
    <source>
        <dbReference type="Pfam" id="PF02880"/>
    </source>
</evidence>
<organism evidence="15 16">
    <name type="scientific">Oceanicola granulosus (strain ATCC BAA-861 / DSM 15982 / KCTC 12143 / HTCC2516)</name>
    <dbReference type="NCBI Taxonomy" id="314256"/>
    <lineage>
        <taxon>Bacteria</taxon>
        <taxon>Pseudomonadati</taxon>
        <taxon>Pseudomonadota</taxon>
        <taxon>Alphaproteobacteria</taxon>
        <taxon>Rhodobacterales</taxon>
        <taxon>Roseobacteraceae</taxon>
        <taxon>Oceanicola</taxon>
    </lineage>
</organism>
<dbReference type="eggNOG" id="COG1109">
    <property type="taxonomic scope" value="Bacteria"/>
</dbReference>
<feature type="binding site" evidence="8">
    <location>
        <position position="241"/>
    </location>
    <ligand>
        <name>Mg(2+)</name>
        <dbReference type="ChEBI" id="CHEBI:18420"/>
    </ligand>
</feature>
<dbReference type="Pfam" id="PF02880">
    <property type="entry name" value="PGM_PMM_III"/>
    <property type="match status" value="1"/>
</dbReference>
<keyword evidence="3 8" id="KW-0479">Metal-binding</keyword>
<dbReference type="OrthoDB" id="9803322at2"/>
<dbReference type="CDD" id="cd05802">
    <property type="entry name" value="GlmM"/>
    <property type="match status" value="1"/>
</dbReference>
<accession>Q2CBF6</accession>
<dbReference type="Gene3D" id="3.30.310.50">
    <property type="entry name" value="Alpha-D-phosphohexomutase, C-terminal domain"/>
    <property type="match status" value="1"/>
</dbReference>
<dbReference type="SUPFAM" id="SSF53738">
    <property type="entry name" value="Phosphoglucomutase, first 3 domains"/>
    <property type="match status" value="3"/>
</dbReference>
<dbReference type="GO" id="GO:0005829">
    <property type="term" value="C:cytosol"/>
    <property type="evidence" value="ECO:0007669"/>
    <property type="project" value="TreeGrafter"/>
</dbReference>
<dbReference type="Pfam" id="PF02878">
    <property type="entry name" value="PGM_PMM_I"/>
    <property type="match status" value="1"/>
</dbReference>
<protein>
    <recommendedName>
        <fullName evidence="7 8">Phosphoglucosamine mutase</fullName>
        <ecNumber evidence="6 8">5.4.2.10</ecNumber>
    </recommendedName>
</protein>
<dbReference type="GO" id="GO:0008966">
    <property type="term" value="F:phosphoglucosamine mutase activity"/>
    <property type="evidence" value="ECO:0007669"/>
    <property type="project" value="UniProtKB-UniRule"/>
</dbReference>
<dbReference type="Proteomes" id="UP000003635">
    <property type="component" value="Unassembled WGS sequence"/>
</dbReference>
<sequence length="449" mass="47527">MRTLFGTDGVRGTANTWPMTADMALKIGAAAGRYFRNDGSNGHRVVIGKDTRLSGYMFENALTAGLTSTGMNVLLLGPVPTPAVGLLTTSMRADLGIMISASHNPHEDNGIKFFGPDGFKLSDAAEAEIEALVSADLAPAMPGNIGRARRVDDGRFRYAERVKATFPQGMRLDGLKVVIDCANGAAHKVAPEVLWELGADVIPVGTSPNGLNINQNCGSTSTGTAAETIVAHGADIGICLDGDADRVMILDETGAVADGDQVMALFADRWARQQRLRDGTLVATVMSNLGLERFLGGKGLKLQRTKVGDRYVVEAMRSGGWNLGGEQSGHIVMTDYATTGDGLLAGLQFLAAMIETDQPASRLARNFERVPQLLQNVRYEPGQDPLSAESVQAAITAAQGDMGETGRVLIRKSGTEPLVRVMAECEDEAMLARVVESIVSEVKAATVPA</sequence>
<evidence type="ECO:0000256" key="10">
    <source>
        <dbReference type="RuleBase" id="RU004327"/>
    </source>
</evidence>
<dbReference type="InterPro" id="IPR016055">
    <property type="entry name" value="A-D-PHexomutase_a/b/a-I/II/III"/>
</dbReference>
<comment type="caution">
    <text evidence="15">The sequence shown here is derived from an EMBL/GenBank/DDBJ whole genome shotgun (WGS) entry which is preliminary data.</text>
</comment>
<dbReference type="NCBIfam" id="NF008139">
    <property type="entry name" value="PRK10887.1"/>
    <property type="match status" value="1"/>
</dbReference>